<accession>A0ABM9I8I1</accession>
<organism evidence="1 2">
    <name type="scientific">Methylocaldum szegediense</name>
    <dbReference type="NCBI Taxonomy" id="73780"/>
    <lineage>
        <taxon>Bacteria</taxon>
        <taxon>Pseudomonadati</taxon>
        <taxon>Pseudomonadota</taxon>
        <taxon>Gammaproteobacteria</taxon>
        <taxon>Methylococcales</taxon>
        <taxon>Methylococcaceae</taxon>
        <taxon>Methylocaldum</taxon>
    </lineage>
</organism>
<evidence type="ECO:0000313" key="1">
    <source>
        <dbReference type="EMBL" id="CAI8958652.1"/>
    </source>
</evidence>
<sequence>MRRSGFQFACLTFVNGSGAFWARCGFRPVVLPETHAALLASYGEGAQYMRMQLPARAPHYHRMPTAAILVKMRALSSSSGSTAWKRRNCTAAG</sequence>
<protein>
    <recommendedName>
        <fullName evidence="3">GCN5-related N-acetyltransferase</fullName>
    </recommendedName>
</protein>
<reference evidence="1 2" key="1">
    <citation type="submission" date="2023-03" db="EMBL/GenBank/DDBJ databases">
        <authorList>
            <person name="Pearce D."/>
        </authorList>
    </citation>
    <scope>NUCLEOTIDE SEQUENCE [LARGE SCALE GENOMIC DNA]</scope>
    <source>
        <strain evidence="1">Msz</strain>
    </source>
</reference>
<proteinExistence type="predicted"/>
<evidence type="ECO:0000313" key="2">
    <source>
        <dbReference type="Proteomes" id="UP001162030"/>
    </source>
</evidence>
<dbReference type="EMBL" id="OX458333">
    <property type="protein sequence ID" value="CAI8958652.1"/>
    <property type="molecule type" value="Genomic_DNA"/>
</dbReference>
<gene>
    <name evidence="1" type="ORF">MSZNOR_4611</name>
</gene>
<evidence type="ECO:0008006" key="3">
    <source>
        <dbReference type="Google" id="ProtNLM"/>
    </source>
</evidence>
<keyword evidence="2" id="KW-1185">Reference proteome</keyword>
<name>A0ABM9I8I1_9GAMM</name>
<dbReference type="Proteomes" id="UP001162030">
    <property type="component" value="Chromosome"/>
</dbReference>